<keyword evidence="1" id="KW-0812">Transmembrane</keyword>
<evidence type="ECO:0000313" key="2">
    <source>
        <dbReference type="EMBL" id="EDS75626.1"/>
    </source>
</evidence>
<reference evidence="2" key="1">
    <citation type="submission" date="2008-02" db="EMBL/GenBank/DDBJ databases">
        <authorList>
            <person name="Fulton L."/>
            <person name="Clifton S."/>
            <person name="Fulton B."/>
            <person name="Xu J."/>
            <person name="Minx P."/>
            <person name="Pepin K.H."/>
            <person name="Johnson M."/>
            <person name="Thiruvilangam P."/>
            <person name="Bhonagiri V."/>
            <person name="Nash W.E."/>
            <person name="Mardis E.R."/>
            <person name="Wilson R.K."/>
        </authorList>
    </citation>
    <scope>NUCLEOTIDE SEQUENCE [LARGE SCALE GENOMIC DNA]</scope>
    <source>
        <strain evidence="2">DSM 1552</strain>
    </source>
</reference>
<accession>B1C0D6</accession>
<protein>
    <submittedName>
        <fullName evidence="2">Uncharacterized protein</fullName>
    </submittedName>
</protein>
<feature type="transmembrane region" description="Helical" evidence="1">
    <location>
        <begin position="14"/>
        <end position="31"/>
    </location>
</feature>
<organism evidence="2 3">
    <name type="scientific">Thomasclavelia spiroformis DSM 1552</name>
    <dbReference type="NCBI Taxonomy" id="428126"/>
    <lineage>
        <taxon>Bacteria</taxon>
        <taxon>Bacillati</taxon>
        <taxon>Bacillota</taxon>
        <taxon>Erysipelotrichia</taxon>
        <taxon>Erysipelotrichales</taxon>
        <taxon>Coprobacillaceae</taxon>
        <taxon>Thomasclavelia</taxon>
    </lineage>
</organism>
<dbReference type="AlphaFoldDB" id="B1C0D6"/>
<dbReference type="Proteomes" id="UP000004910">
    <property type="component" value="Unassembled WGS sequence"/>
</dbReference>
<dbReference type="EMBL" id="ABIK02000005">
    <property type="protein sequence ID" value="EDS75626.1"/>
    <property type="molecule type" value="Genomic_DNA"/>
</dbReference>
<sequence>MEYLVKKNFINKKIIIELIIDIVFLLLIFYIDNEMDIFFIVFIIVDLIKIIHSISSTIKLTKLTENMDSLDED</sequence>
<comment type="caution">
    <text evidence="2">The sequence shown here is derived from an EMBL/GenBank/DDBJ whole genome shotgun (WGS) entry which is preliminary data.</text>
</comment>
<evidence type="ECO:0000313" key="3">
    <source>
        <dbReference type="Proteomes" id="UP000004910"/>
    </source>
</evidence>
<feature type="transmembrane region" description="Helical" evidence="1">
    <location>
        <begin position="37"/>
        <end position="58"/>
    </location>
</feature>
<evidence type="ECO:0000256" key="1">
    <source>
        <dbReference type="SAM" id="Phobius"/>
    </source>
</evidence>
<name>B1C0D6_9FIRM</name>
<keyword evidence="1" id="KW-0472">Membrane</keyword>
<gene>
    <name evidence="2" type="ORF">CLOSPI_00665</name>
</gene>
<reference evidence="2" key="2">
    <citation type="submission" date="2014-06" db="EMBL/GenBank/DDBJ databases">
        <title>Draft genome sequence of Clostridium spiroforme (DSM 1552).</title>
        <authorList>
            <person name="Sudarsanam P."/>
            <person name="Ley R."/>
            <person name="Guruge J."/>
            <person name="Turnbaugh P.J."/>
            <person name="Mahowald M."/>
            <person name="Liep D."/>
            <person name="Gordon J."/>
        </authorList>
    </citation>
    <scope>NUCLEOTIDE SEQUENCE</scope>
    <source>
        <strain evidence="2">DSM 1552</strain>
    </source>
</reference>
<keyword evidence="3" id="KW-1185">Reference proteome</keyword>
<dbReference type="HOGENOM" id="CLU_2698169_0_0_9"/>
<proteinExistence type="predicted"/>
<keyword evidence="1" id="KW-1133">Transmembrane helix</keyword>